<keyword evidence="6" id="KW-1133">Transmembrane helix</keyword>
<keyword evidence="11" id="KW-1185">Reference proteome</keyword>
<evidence type="ECO:0000313" key="10">
    <source>
        <dbReference type="EMBL" id="MFC3852902.1"/>
    </source>
</evidence>
<evidence type="ECO:0000259" key="7">
    <source>
        <dbReference type="PROSITE" id="PS50111"/>
    </source>
</evidence>
<evidence type="ECO:0000256" key="3">
    <source>
        <dbReference type="ARBA" id="ARBA00023224"/>
    </source>
</evidence>
<feature type="domain" description="Methyl-accepting transducer" evidence="7">
    <location>
        <begin position="383"/>
        <end position="510"/>
    </location>
</feature>
<evidence type="ECO:0000256" key="2">
    <source>
        <dbReference type="ARBA" id="ARBA00022519"/>
    </source>
</evidence>
<keyword evidence="2" id="KW-1003">Cell membrane</keyword>
<keyword evidence="3 5" id="KW-0807">Transducer</keyword>
<dbReference type="PANTHER" id="PTHR32089">
    <property type="entry name" value="METHYL-ACCEPTING CHEMOTAXIS PROTEIN MCPB"/>
    <property type="match status" value="1"/>
</dbReference>
<evidence type="ECO:0000256" key="6">
    <source>
        <dbReference type="SAM" id="Phobius"/>
    </source>
</evidence>
<name>A0ABV7ZZP0_9GAMM</name>
<protein>
    <submittedName>
        <fullName evidence="10">Nitrate- and nitrite sensing domain-containing protein</fullName>
    </submittedName>
</protein>
<keyword evidence="6" id="KW-0472">Membrane</keyword>
<dbReference type="SMART" id="SM00304">
    <property type="entry name" value="HAMP"/>
    <property type="match status" value="1"/>
</dbReference>
<dbReference type="PANTHER" id="PTHR32089:SF112">
    <property type="entry name" value="LYSOZYME-LIKE PROTEIN-RELATED"/>
    <property type="match status" value="1"/>
</dbReference>
<dbReference type="Gene3D" id="6.10.340.10">
    <property type="match status" value="1"/>
</dbReference>
<dbReference type="InterPro" id="IPR003660">
    <property type="entry name" value="HAMP_dom"/>
</dbReference>
<evidence type="ECO:0000256" key="1">
    <source>
        <dbReference type="ARBA" id="ARBA00004429"/>
    </source>
</evidence>
<keyword evidence="6" id="KW-0812">Transmembrane</keyword>
<feature type="domain" description="T-SNARE coiled-coil homology" evidence="8">
    <location>
        <begin position="461"/>
        <end position="523"/>
    </location>
</feature>
<dbReference type="Pfam" id="PF00015">
    <property type="entry name" value="MCPsignal"/>
    <property type="match status" value="1"/>
</dbReference>
<proteinExistence type="inferred from homology"/>
<dbReference type="SUPFAM" id="SSF58104">
    <property type="entry name" value="Methyl-accepting chemotaxis protein (MCP) signaling domain"/>
    <property type="match status" value="1"/>
</dbReference>
<keyword evidence="2" id="KW-0997">Cell inner membrane</keyword>
<dbReference type="InterPro" id="IPR013587">
    <property type="entry name" value="Nitrate/nitrite_sensing"/>
</dbReference>
<comment type="caution">
    <text evidence="10">The sequence shown here is derived from an EMBL/GenBank/DDBJ whole genome shotgun (WGS) entry which is preliminary data.</text>
</comment>
<accession>A0ABV7ZZP0</accession>
<dbReference type="PROSITE" id="PS50192">
    <property type="entry name" value="T_SNARE"/>
    <property type="match status" value="1"/>
</dbReference>
<gene>
    <name evidence="10" type="ORF">ACFOOG_08670</name>
</gene>
<dbReference type="RefSeq" id="WP_380695546.1">
    <property type="nucleotide sequence ID" value="NZ_JBHRYR010000003.1"/>
</dbReference>
<feature type="domain" description="HAMP" evidence="9">
    <location>
        <begin position="338"/>
        <end position="391"/>
    </location>
</feature>
<evidence type="ECO:0000259" key="8">
    <source>
        <dbReference type="PROSITE" id="PS50192"/>
    </source>
</evidence>
<sequence>MVTSLTQTLLSRMKIRTLLLLLSLIPIVFALAMLMLWLSTVRADVRAAKVSVEVAEIAGHLNSLAHEFAVERGLTAGFLGSGGTSGESAVRAQRRVADEAADRLRAWVEDGQPRTLEHSAIDNALQPVLERLEARSALRRDVDVLNGAAAFNYYSDLILHALQASGFLMVQLDSLEGKRLMEAHLAILWMKERTGQYRGALNGVFSAGGTTAQRLVVIKSYTDDFAAREAVFNYFASPERRRQLTQLSSGNHWQRVGQVLNGVFSASDPSNLAGPSDWFALATQIIVDLNGLALDMEAESAALANSTLSNRQWQQQVALFAALILISLMALVIVMTVLSLGRRVNRIRDVLGAVAVKHDLTQRINDDGRDELADVARSLDQHLALLQETFGSVGADSRATDQAVRQLVELMESAADEVRNLARKTHESTSTISSVIERLSARSKQSVDAMTTHQEAAEHSLTLVQNSERAMEDLFASMTRVNDLFTQVAASSEQQTVVTEEVATNVQSVSDSAGKTQSRVLDAQRSLIDLRQRFERVDREIARFQAT</sequence>
<dbReference type="PROSITE" id="PS50111">
    <property type="entry name" value="CHEMOTAXIS_TRANSDUC_2"/>
    <property type="match status" value="1"/>
</dbReference>
<evidence type="ECO:0000256" key="4">
    <source>
        <dbReference type="ARBA" id="ARBA00029447"/>
    </source>
</evidence>
<dbReference type="CDD" id="cd06225">
    <property type="entry name" value="HAMP"/>
    <property type="match status" value="1"/>
</dbReference>
<comment type="similarity">
    <text evidence="4">Belongs to the methyl-accepting chemotaxis (MCP) protein family.</text>
</comment>
<evidence type="ECO:0000313" key="11">
    <source>
        <dbReference type="Proteomes" id="UP001595617"/>
    </source>
</evidence>
<dbReference type="Pfam" id="PF08376">
    <property type="entry name" value="NIT"/>
    <property type="match status" value="1"/>
</dbReference>
<dbReference type="PROSITE" id="PS50885">
    <property type="entry name" value="HAMP"/>
    <property type="match status" value="1"/>
</dbReference>
<dbReference type="Pfam" id="PF00672">
    <property type="entry name" value="HAMP"/>
    <property type="match status" value="1"/>
</dbReference>
<feature type="transmembrane region" description="Helical" evidence="6">
    <location>
        <begin position="317"/>
        <end position="338"/>
    </location>
</feature>
<organism evidence="10 11">
    <name type="scientific">Saccharospirillum mangrovi</name>
    <dbReference type="NCBI Taxonomy" id="2161747"/>
    <lineage>
        <taxon>Bacteria</taxon>
        <taxon>Pseudomonadati</taxon>
        <taxon>Pseudomonadota</taxon>
        <taxon>Gammaproteobacteria</taxon>
        <taxon>Oceanospirillales</taxon>
        <taxon>Saccharospirillaceae</taxon>
        <taxon>Saccharospirillum</taxon>
    </lineage>
</organism>
<reference evidence="11" key="1">
    <citation type="journal article" date="2019" name="Int. J. Syst. Evol. Microbiol.">
        <title>The Global Catalogue of Microorganisms (GCM) 10K type strain sequencing project: providing services to taxonomists for standard genome sequencing and annotation.</title>
        <authorList>
            <consortium name="The Broad Institute Genomics Platform"/>
            <consortium name="The Broad Institute Genome Sequencing Center for Infectious Disease"/>
            <person name="Wu L."/>
            <person name="Ma J."/>
        </authorList>
    </citation>
    <scope>NUCLEOTIDE SEQUENCE [LARGE SCALE GENOMIC DNA]</scope>
    <source>
        <strain evidence="11">IBRC 10765</strain>
    </source>
</reference>
<dbReference type="InterPro" id="IPR000727">
    <property type="entry name" value="T_SNARE_dom"/>
</dbReference>
<dbReference type="InterPro" id="IPR004089">
    <property type="entry name" value="MCPsignal_dom"/>
</dbReference>
<dbReference type="Proteomes" id="UP001595617">
    <property type="component" value="Unassembled WGS sequence"/>
</dbReference>
<dbReference type="EMBL" id="JBHRYR010000003">
    <property type="protein sequence ID" value="MFC3852902.1"/>
    <property type="molecule type" value="Genomic_DNA"/>
</dbReference>
<evidence type="ECO:0000256" key="5">
    <source>
        <dbReference type="PROSITE-ProRule" id="PRU00284"/>
    </source>
</evidence>
<dbReference type="SMART" id="SM00283">
    <property type="entry name" value="MA"/>
    <property type="match status" value="1"/>
</dbReference>
<comment type="subcellular location">
    <subcellularLocation>
        <location evidence="1">Cell inner membrane</location>
        <topology evidence="1">Multi-pass membrane protein</topology>
    </subcellularLocation>
</comment>
<dbReference type="Gene3D" id="1.10.287.950">
    <property type="entry name" value="Methyl-accepting chemotaxis protein"/>
    <property type="match status" value="1"/>
</dbReference>
<evidence type="ECO:0000259" key="9">
    <source>
        <dbReference type="PROSITE" id="PS50885"/>
    </source>
</evidence>